<dbReference type="Pfam" id="PF02854">
    <property type="entry name" value="MIF4G"/>
    <property type="match status" value="1"/>
</dbReference>
<evidence type="ECO:0000256" key="2">
    <source>
        <dbReference type="ARBA" id="ARBA00022540"/>
    </source>
</evidence>
<dbReference type="SMART" id="SM00543">
    <property type="entry name" value="MIF4G"/>
    <property type="match status" value="1"/>
</dbReference>
<gene>
    <name evidence="9" type="primary">EIF4G3_2</name>
    <name evidence="9" type="ORF">FJT64_023460</name>
</gene>
<evidence type="ECO:0000259" key="8">
    <source>
        <dbReference type="PROSITE" id="PS51366"/>
    </source>
</evidence>
<dbReference type="PROSITE" id="PS51366">
    <property type="entry name" value="MI"/>
    <property type="match status" value="1"/>
</dbReference>
<protein>
    <submittedName>
        <fullName evidence="9">Eukaryotic translation initiation factor 4 gamma 3</fullName>
    </submittedName>
</protein>
<evidence type="ECO:0000256" key="4">
    <source>
        <dbReference type="ARBA" id="ARBA00022845"/>
    </source>
</evidence>
<accession>A0A6A4WM97</accession>
<dbReference type="AlphaFoldDB" id="A0A6A4WM97"/>
<dbReference type="Proteomes" id="UP000440578">
    <property type="component" value="Unassembled WGS sequence"/>
</dbReference>
<dbReference type="GO" id="GO:0016281">
    <property type="term" value="C:eukaryotic translation initiation factor 4F complex"/>
    <property type="evidence" value="ECO:0007669"/>
    <property type="project" value="TreeGrafter"/>
</dbReference>
<feature type="compositionally biased region" description="Gly residues" evidence="6">
    <location>
        <begin position="283"/>
        <end position="294"/>
    </location>
</feature>
<dbReference type="InterPro" id="IPR016024">
    <property type="entry name" value="ARM-type_fold"/>
</dbReference>
<dbReference type="InterPro" id="IPR003307">
    <property type="entry name" value="W2_domain"/>
</dbReference>
<keyword evidence="2 9" id="KW-0396">Initiation factor</keyword>
<feature type="compositionally biased region" description="Low complexity" evidence="6">
    <location>
        <begin position="254"/>
        <end position="266"/>
    </location>
</feature>
<feature type="region of interest" description="Disordered" evidence="6">
    <location>
        <begin position="328"/>
        <end position="430"/>
    </location>
</feature>
<dbReference type="GO" id="GO:0003729">
    <property type="term" value="F:mRNA binding"/>
    <property type="evidence" value="ECO:0007669"/>
    <property type="project" value="TreeGrafter"/>
</dbReference>
<dbReference type="Gene3D" id="1.25.40.180">
    <property type="match status" value="3"/>
</dbReference>
<evidence type="ECO:0000259" key="7">
    <source>
        <dbReference type="PROSITE" id="PS51363"/>
    </source>
</evidence>
<keyword evidence="4" id="KW-0810">Translation regulation</keyword>
<dbReference type="PANTHER" id="PTHR23253:SF78">
    <property type="entry name" value="EUKARYOTIC TRANSLATION INITIATION FACTOR 4G1, ISOFORM B-RELATED"/>
    <property type="match status" value="1"/>
</dbReference>
<organism evidence="9 10">
    <name type="scientific">Amphibalanus amphitrite</name>
    <name type="common">Striped barnacle</name>
    <name type="synonym">Balanus amphitrite</name>
    <dbReference type="NCBI Taxonomy" id="1232801"/>
    <lineage>
        <taxon>Eukaryota</taxon>
        <taxon>Metazoa</taxon>
        <taxon>Ecdysozoa</taxon>
        <taxon>Arthropoda</taxon>
        <taxon>Crustacea</taxon>
        <taxon>Multicrustacea</taxon>
        <taxon>Cirripedia</taxon>
        <taxon>Thoracica</taxon>
        <taxon>Thoracicalcarea</taxon>
        <taxon>Balanomorpha</taxon>
        <taxon>Balanoidea</taxon>
        <taxon>Balanidae</taxon>
        <taxon>Amphibalaninae</taxon>
        <taxon>Amphibalanus</taxon>
    </lineage>
</organism>
<evidence type="ECO:0000256" key="1">
    <source>
        <dbReference type="ARBA" id="ARBA00005775"/>
    </source>
</evidence>
<dbReference type="Pfam" id="PF02847">
    <property type="entry name" value="MA3"/>
    <property type="match status" value="1"/>
</dbReference>
<dbReference type="CDD" id="cd11559">
    <property type="entry name" value="W2_eIF4G1_like"/>
    <property type="match status" value="1"/>
</dbReference>
<feature type="region of interest" description="Disordered" evidence="6">
    <location>
        <begin position="251"/>
        <end position="310"/>
    </location>
</feature>
<dbReference type="SMART" id="SM00515">
    <property type="entry name" value="eIF5C"/>
    <property type="match status" value="1"/>
</dbReference>
<feature type="compositionally biased region" description="Basic and acidic residues" evidence="6">
    <location>
        <begin position="267"/>
        <end position="281"/>
    </location>
</feature>
<feature type="domain" description="MI" evidence="8">
    <location>
        <begin position="433"/>
        <end position="556"/>
    </location>
</feature>
<dbReference type="PROSITE" id="PS51363">
    <property type="entry name" value="W2"/>
    <property type="match status" value="1"/>
</dbReference>
<evidence type="ECO:0000313" key="10">
    <source>
        <dbReference type="Proteomes" id="UP000440578"/>
    </source>
</evidence>
<sequence length="789" mass="87263">MVIKAFKGILNQITPNNIERLTGEIKKLALDTEHRLHDMIQTLLDKAVDEPTYADQYASICVAMSRTEVTGADGNVVVFRKLLLTQCQREFEKDKTSELNRDERQKEIDAEQDKEKRKRMTFELQQESVKIRRRSNGNIRFIGELYKLNMLSDRIMHHCIVKLIKDKHEDSYECLCILMTTIGEKLETAERKRGKDLSQMFADFNRLATDKSLASRIRFMLQDLIDMRNNNWVNTRTVGQAKPMTIEEVHKQARQQQVEQQAMLAQAEDRRRNERGTDRRRGGGGGGRDGGRGSQPGPTDGWSTVSRSRFDTPRMLNAIGSGASQMEAGALKMGPGGGSSWSFGSKVGSGRRSGPAAPAQPEVRTTPNMFGMLQEDGGGSVAPTVRLGPGGGGSGSGGRLGPTRGSTGRDAQKPAPAAGGPQLKGPETMDDEKMQGLVRLICEEYIDSKDYKSSVQDVEEKLHANTVARFVGECLNKYVDARSTEQRHLMGELHRNMLESGHLTAEAYLTGAKELLEVASDLACDIPSLWANLGELLAPPLTAGRGVTLEKLAAPAATIVADRYGAKFVTGVLKRLKSLHGADKVRALVPTNFDWKLYFGSDDHVQPLINAQLGFLVAGANVPLSLEEAPTSKGVRGLLRVVQEESDIKAWVLKNVSEEDRASTAFIKDLVSALCFDCIVIDNGAKRVQLKRLEDHGALLKCLIVKEELELAALYGVMALVRHLQFPPGMLDQCFRQLYDMEVISEQTFWRWRDQKDSAEQEGMGVALTGLKAFFKALEDDAGDDEERT</sequence>
<proteinExistence type="inferred from homology"/>
<dbReference type="InterPro" id="IPR003890">
    <property type="entry name" value="MIF4G-like_typ-3"/>
</dbReference>
<dbReference type="InterPro" id="IPR003891">
    <property type="entry name" value="Initiation_fac_eIF4g_MI"/>
</dbReference>
<feature type="compositionally biased region" description="Low complexity" evidence="6">
    <location>
        <begin position="340"/>
        <end position="350"/>
    </location>
</feature>
<dbReference type="Pfam" id="PF02020">
    <property type="entry name" value="W2"/>
    <property type="match status" value="1"/>
</dbReference>
<evidence type="ECO:0000256" key="6">
    <source>
        <dbReference type="SAM" id="MobiDB-lite"/>
    </source>
</evidence>
<comment type="caution">
    <text evidence="9">The sequence shown here is derived from an EMBL/GenBank/DDBJ whole genome shotgun (WGS) entry which is preliminary data.</text>
</comment>
<evidence type="ECO:0000256" key="3">
    <source>
        <dbReference type="ARBA" id="ARBA00022553"/>
    </source>
</evidence>
<feature type="compositionally biased region" description="Gly residues" evidence="6">
    <location>
        <begin position="388"/>
        <end position="400"/>
    </location>
</feature>
<feature type="domain" description="W2" evidence="7">
    <location>
        <begin position="621"/>
        <end position="788"/>
    </location>
</feature>
<feature type="compositionally biased region" description="Low complexity" evidence="6">
    <location>
        <begin position="401"/>
        <end position="426"/>
    </location>
</feature>
<feature type="region of interest" description="Disordered" evidence="6">
    <location>
        <begin position="94"/>
        <end position="119"/>
    </location>
</feature>
<feature type="compositionally biased region" description="Basic and acidic residues" evidence="6">
    <location>
        <begin position="94"/>
        <end position="115"/>
    </location>
</feature>
<dbReference type="OrthoDB" id="6379360at2759"/>
<dbReference type="PANTHER" id="PTHR23253">
    <property type="entry name" value="EUKARYOTIC TRANSLATION INITIATION FACTOR 4 GAMMA"/>
    <property type="match status" value="1"/>
</dbReference>
<comment type="similarity">
    <text evidence="1">Belongs to the eukaryotic initiation factor 4G family.</text>
</comment>
<keyword evidence="10" id="KW-1185">Reference proteome</keyword>
<dbReference type="SUPFAM" id="SSF48371">
    <property type="entry name" value="ARM repeat"/>
    <property type="match status" value="3"/>
</dbReference>
<evidence type="ECO:0000256" key="5">
    <source>
        <dbReference type="ARBA" id="ARBA00022917"/>
    </source>
</evidence>
<dbReference type="EMBL" id="VIIS01000809">
    <property type="protein sequence ID" value="KAF0304810.1"/>
    <property type="molecule type" value="Genomic_DNA"/>
</dbReference>
<dbReference type="GO" id="GO:0006417">
    <property type="term" value="P:regulation of translation"/>
    <property type="evidence" value="ECO:0007669"/>
    <property type="project" value="UniProtKB-KW"/>
</dbReference>
<dbReference type="GO" id="GO:0003743">
    <property type="term" value="F:translation initiation factor activity"/>
    <property type="evidence" value="ECO:0007669"/>
    <property type="project" value="UniProtKB-KW"/>
</dbReference>
<evidence type="ECO:0000313" key="9">
    <source>
        <dbReference type="EMBL" id="KAF0304810.1"/>
    </source>
</evidence>
<keyword evidence="3" id="KW-0597">Phosphoprotein</keyword>
<name>A0A6A4WM97_AMPAM</name>
<reference evidence="9 10" key="1">
    <citation type="submission" date="2019-07" db="EMBL/GenBank/DDBJ databases">
        <title>Draft genome assembly of a fouling barnacle, Amphibalanus amphitrite (Darwin, 1854): The first reference genome for Thecostraca.</title>
        <authorList>
            <person name="Kim W."/>
        </authorList>
    </citation>
    <scope>NUCLEOTIDE SEQUENCE [LARGE SCALE GENOMIC DNA]</scope>
    <source>
        <strain evidence="9">SNU_AA5</strain>
        <tissue evidence="9">Soma without cirri and trophi</tissue>
    </source>
</reference>
<keyword evidence="5" id="KW-0648">Protein biosynthesis</keyword>